<proteinExistence type="predicted"/>
<reference evidence="3" key="3">
    <citation type="submission" date="2019-12" db="EMBL/GenBank/DDBJ databases">
        <authorList>
            <consortium name="NCBI Pathogen Detection Project"/>
        </authorList>
    </citation>
    <scope>NUCLEOTIDE SEQUENCE</scope>
    <source>
        <strain evidence="3">1930</strain>
    </source>
</reference>
<protein>
    <recommendedName>
        <fullName evidence="2">AAA+ ATPase domain-containing protein</fullName>
    </recommendedName>
</protein>
<dbReference type="EMBL" id="DACQKT010000002">
    <property type="protein sequence ID" value="HAS6676188.1"/>
    <property type="molecule type" value="Genomic_DNA"/>
</dbReference>
<dbReference type="Pfam" id="PF13086">
    <property type="entry name" value="AAA_11"/>
    <property type="match status" value="1"/>
</dbReference>
<dbReference type="Pfam" id="PF13087">
    <property type="entry name" value="AAA_12"/>
    <property type="match status" value="1"/>
</dbReference>
<dbReference type="InterPro" id="IPR027417">
    <property type="entry name" value="P-loop_NTPase"/>
</dbReference>
<dbReference type="InterPro" id="IPR041679">
    <property type="entry name" value="DNA2/NAM7-like_C"/>
</dbReference>
<accession>A0A7Z2RRC0</accession>
<dbReference type="PANTHER" id="PTHR10887:SF495">
    <property type="entry name" value="HELICASE SENATAXIN ISOFORM X1-RELATED"/>
    <property type="match status" value="1"/>
</dbReference>
<dbReference type="Proteomes" id="UP000464718">
    <property type="component" value="Chromosome ii"/>
</dbReference>
<dbReference type="RefSeq" id="WP_159408448.1">
    <property type="nucleotide sequence ID" value="NZ_CP034299.1"/>
</dbReference>
<dbReference type="PANTHER" id="PTHR10887">
    <property type="entry name" value="DNA2/NAM7 HELICASE FAMILY"/>
    <property type="match status" value="1"/>
</dbReference>
<dbReference type="CDD" id="cd17934">
    <property type="entry name" value="DEXXQc_Upf1-like"/>
    <property type="match status" value="1"/>
</dbReference>
<dbReference type="CDD" id="cd18808">
    <property type="entry name" value="SF1_C_Upf1"/>
    <property type="match status" value="1"/>
</dbReference>
<dbReference type="Gene3D" id="3.40.50.300">
    <property type="entry name" value="P-loop containing nucleotide triphosphate hydrolases"/>
    <property type="match status" value="3"/>
</dbReference>
<gene>
    <name evidence="4" type="ORF">EHC69_23355</name>
    <name evidence="3" type="ORF">I7278_05115</name>
</gene>
<dbReference type="InterPro" id="IPR047187">
    <property type="entry name" value="SF1_C_Upf1"/>
</dbReference>
<sequence length="1153" mass="131792">MKLREFPYFANDVINITSEENISRLRVNQRVQLFEYDDHWLLQQSEERISVFCSKIDRPHLTSLTRRDQTRWMLANLNVQNNTLQLQYIAPVEINLLDLTLGVDGLISDDLFTKNEISENSIEAACQWLAEHFILSTTNTLDLANPDISEENWLSISRFSNSNRGNGFQILGKGWRADVEVQSDDRYLIKRITRHARRDSGFSLLNGEFSFTDVSTATALNNASHRAMLDAALRDNGSYLELWNLYNDKEWEIALKKAETLKALRFTHSESFEDTRTNRWNIWPKSTEAYKEFQANWKSLELDKTTQVDLSEQAPDWAEELSTDSASGEQRQNPRGEIRFEDDHIVFTPSSERRDAVPRFSKRDGENSKGGWLYLSLAGQRTAGKRRLSARQVIDSGKRMPQLKWLLEGVSVPSDRHRKLKGLTQYAKETFKGGKPTDKQLLALETALNTPDLAIIIGPPGTGKTQVIAALQRRLAEEFEEQNISGQVLVSSFQHDAVDNALDRSQVFNLPATRVGGKKQNADEEGNFSRWVDAQSNYLKEQIDQQYKNIPLLKKLDDVSLTMTLLRVSQFSPVQYIERLRKLYSQLDDLQQLNMRIPMRLISELEDYLAEQEQLTVVCDHRGSNETLLRSIRGLRVTELSFADDGCVRAVDLLRELKRQLHRFPRESKELLQQASVTEQPDNEMLQLLNNLKNQLLDQYLPDYRPPELKQGLDKTGVELLDRLELSLEQYMNQHKQGVAKALQELVDSIETDRLSALNTTEEYAMVVGATCQQSAGKKMANLKAIVDLDSSEIEFDTVIIDEAARANPLDLFIPISMAKRRVILVGDDRQLPHMLEPNIEDQLQEEHLLTEQQLAAFKSSLFERLRLQLDKLSDYSRVVMLDTQFRMHPILGDFVSRQFYESIGLDKVKAGRHADDFTFSSELIDALECEGKFYKDKVCQWINVPLSDGKANKRGTSRIRDAEAERVATEVQHLLSAAGNSLSIGVITFYAAQRDLIMEKLATKQVNGIPLMVKREGQYEPHDEFKWAVKKKSDGTIDKEEGLRVGSVDAFQGKEFDVVLLSCVRTWQKHGLESVKPEDIKKSSDDRYESKLNRIFGFLRLPNRMNVAMSRQRQMLICVGDPELVTNECAQEGVPALNAFYELCGGQYGCIR</sequence>
<dbReference type="InterPro" id="IPR045055">
    <property type="entry name" value="DNA2/NAM7-like"/>
</dbReference>
<dbReference type="AlphaFoldDB" id="A0A7Z2RRC0"/>
<evidence type="ECO:0000313" key="4">
    <source>
        <dbReference type="EMBL" id="QHH12221.1"/>
    </source>
</evidence>
<dbReference type="SUPFAM" id="SSF52540">
    <property type="entry name" value="P-loop containing nucleoside triphosphate hydrolases"/>
    <property type="match status" value="2"/>
</dbReference>
<dbReference type="EMBL" id="CP034299">
    <property type="protein sequence ID" value="QHH12221.1"/>
    <property type="molecule type" value="Genomic_DNA"/>
</dbReference>
<evidence type="ECO:0000313" key="5">
    <source>
        <dbReference type="Proteomes" id="UP000464718"/>
    </source>
</evidence>
<feature type="domain" description="AAA+ ATPase" evidence="2">
    <location>
        <begin position="450"/>
        <end position="906"/>
    </location>
</feature>
<name>A0A7Z2RRC0_VIBPH</name>
<dbReference type="InterPro" id="IPR041677">
    <property type="entry name" value="DNA2/NAM7_AAA_11"/>
</dbReference>
<dbReference type="InterPro" id="IPR003593">
    <property type="entry name" value="AAA+_ATPase"/>
</dbReference>
<dbReference type="GO" id="GO:0004386">
    <property type="term" value="F:helicase activity"/>
    <property type="evidence" value="ECO:0007669"/>
    <property type="project" value="InterPro"/>
</dbReference>
<dbReference type="Proteomes" id="UP000856022">
    <property type="component" value="Unassembled WGS sequence"/>
</dbReference>
<reference evidence="3" key="1">
    <citation type="journal article" date="2018" name="Genome Biol.">
        <title>SKESA: strategic k-mer extension for scrupulous assemblies.</title>
        <authorList>
            <person name="Souvorov A."/>
            <person name="Agarwala R."/>
            <person name="Lipman D.J."/>
        </authorList>
    </citation>
    <scope>NUCLEOTIDE SEQUENCE</scope>
    <source>
        <strain evidence="3">1930</strain>
    </source>
</reference>
<organism evidence="3">
    <name type="scientific">Vibrio parahaemolyticus</name>
    <dbReference type="NCBI Taxonomy" id="670"/>
    <lineage>
        <taxon>Bacteria</taxon>
        <taxon>Pseudomonadati</taxon>
        <taxon>Pseudomonadota</taxon>
        <taxon>Gammaproteobacteria</taxon>
        <taxon>Vibrionales</taxon>
        <taxon>Vibrionaceae</taxon>
        <taxon>Vibrio</taxon>
    </lineage>
</organism>
<dbReference type="SMART" id="SM00382">
    <property type="entry name" value="AAA"/>
    <property type="match status" value="1"/>
</dbReference>
<evidence type="ECO:0000259" key="2">
    <source>
        <dbReference type="SMART" id="SM00382"/>
    </source>
</evidence>
<reference evidence="4 5" key="2">
    <citation type="submission" date="2018-12" db="EMBL/GenBank/DDBJ databases">
        <title>Genomic insights into the evolutionary origins and pathogenicity of five Vibrio parahaemolyticus strains isolated from the shrimp with acute hepatopancreatic necrosis disease (AHPND).</title>
        <authorList>
            <person name="Yang Q."/>
            <person name="Dong X."/>
            <person name="Xie G."/>
            <person name="Fu S."/>
            <person name="Zou P."/>
            <person name="Sun J."/>
            <person name="Wang Y."/>
            <person name="Huang J."/>
        </authorList>
    </citation>
    <scope>NUCLEOTIDE SEQUENCE [LARGE SCALE GENOMIC DNA]</scope>
    <source>
        <strain evidence="4 5">20160303005-1</strain>
    </source>
</reference>
<evidence type="ECO:0000313" key="3">
    <source>
        <dbReference type="EMBL" id="HAS6676188.1"/>
    </source>
</evidence>
<feature type="region of interest" description="Disordered" evidence="1">
    <location>
        <begin position="313"/>
        <end position="339"/>
    </location>
</feature>
<evidence type="ECO:0000256" key="1">
    <source>
        <dbReference type="SAM" id="MobiDB-lite"/>
    </source>
</evidence>